<dbReference type="EMBL" id="DF845521">
    <property type="protein sequence ID" value="GAT49490.1"/>
    <property type="molecule type" value="Genomic_DNA"/>
</dbReference>
<dbReference type="NCBIfam" id="TIGR00657">
    <property type="entry name" value="asp_kinases"/>
    <property type="match status" value="1"/>
</dbReference>
<dbReference type="Proteomes" id="UP000815677">
    <property type="component" value="Unassembled WGS sequence"/>
</dbReference>
<dbReference type="Gene3D" id="3.40.1160.10">
    <property type="entry name" value="Acetylglutamate kinase-like"/>
    <property type="match status" value="1"/>
</dbReference>
<feature type="domain" description="Aspartate/glutamate/uridylate kinase" evidence="7">
    <location>
        <begin position="37"/>
        <end position="380"/>
    </location>
</feature>
<protein>
    <recommendedName>
        <fullName evidence="1">aspartate kinase</fullName>
        <ecNumber evidence="1">2.7.2.4</ecNumber>
    </recommendedName>
</protein>
<keyword evidence="3" id="KW-0547">Nucleotide-binding</keyword>
<feature type="region of interest" description="Disordered" evidence="6">
    <location>
        <begin position="385"/>
        <end position="409"/>
    </location>
</feature>
<feature type="compositionally biased region" description="Low complexity" evidence="6">
    <location>
        <begin position="1"/>
        <end position="17"/>
    </location>
</feature>
<dbReference type="InterPro" id="IPR045865">
    <property type="entry name" value="ACT-like_dom_sf"/>
</dbReference>
<reference evidence="9" key="1">
    <citation type="submission" date="2014-09" db="EMBL/GenBank/DDBJ databases">
        <title>Genome sequence of the luminous mushroom Mycena chlorophos for searching fungal bioluminescence genes.</title>
        <authorList>
            <person name="Tanaka Y."/>
            <person name="Kasuga D."/>
            <person name="Oba Y."/>
            <person name="Hase S."/>
            <person name="Sato K."/>
            <person name="Oba Y."/>
            <person name="Sakakibara Y."/>
        </authorList>
    </citation>
    <scope>NUCLEOTIDE SEQUENCE</scope>
</reference>
<feature type="compositionally biased region" description="Polar residues" evidence="6">
    <location>
        <begin position="1064"/>
        <end position="1083"/>
    </location>
</feature>
<feature type="compositionally biased region" description="Basic and acidic residues" evidence="6">
    <location>
        <begin position="1140"/>
        <end position="1153"/>
    </location>
</feature>
<dbReference type="InterPro" id="IPR036393">
    <property type="entry name" value="AceGlu_kinase-like_sf"/>
</dbReference>
<evidence type="ECO:0000256" key="1">
    <source>
        <dbReference type="ARBA" id="ARBA00013059"/>
    </source>
</evidence>
<evidence type="ECO:0000256" key="3">
    <source>
        <dbReference type="ARBA" id="ARBA00022741"/>
    </source>
</evidence>
<feature type="compositionally biased region" description="Low complexity" evidence="6">
    <location>
        <begin position="125"/>
        <end position="136"/>
    </location>
</feature>
<evidence type="ECO:0000259" key="8">
    <source>
        <dbReference type="Pfam" id="PF22468"/>
    </source>
</evidence>
<evidence type="ECO:0000256" key="5">
    <source>
        <dbReference type="ARBA" id="ARBA00022840"/>
    </source>
</evidence>
<sequence length="1370" mass="151093">MSGSSSSSSSPSSSASSELPRTPPNLHQNSIDPSSRWLVQKFGGTSVGKFAVNIARDIVSSYIDSNKVAIVCSARSGSTKALGTTNLLLKAASEALKRRPKTQSGYTTPVTNGIFGRISDGTQTPSSSPRSGSESGYPWGGMTPIIPQVETFIATVDLIRQEHFTAARACIQDPSILRELEAEIERDCDWLRSFLYASQVIDEISPRSKDTIIGLGERLACKFMTAVLRDQGIDAEYVSLEDIVPVVEDETLEDGSLDQEFYDRLSQVVGERIRQCGPRVPVVTGFFGPVPGSLLRQVGRGYTDLLSALLAVGLEASELQIWKEVDGIFTADPRKVPTARLISIISPAEAAELTYYGSEVVHPFTMEQAIRRKIPIRIKNVENPRGGGTVIHPDPAEDDAGQVEDDVGSVPEPASPVALALLRMRTTEKHQPRHPTAVTIKEHILVLNINSNRKSVSHGFLAGIFGTLDRFGIVVDLISTSEVMVSMAIEDGLAKKVLERLIKELQKIGTVSVHHDMAILSLVGKHMCNMIGIAGRMFTTLAQGKVNIEMISQGASEINISCVIDGRDAVKALNLIHQSCLQPPETLPTPKSIAVGPRYRGGFCWEIYLDQQTRRRADWNPNFGQPQQQQPRNLKEHGGSDRSVQGHPGASLSTFRELGPPDLCHVVKSTGKAGQRDIGSYHYVSGVDASSSASLAAYINSLTYAIESSGAWFSNTPVWKVRNGCYCCFNAFSRVDFRVDVKIPGGVNAYVVDLRGERHEATPEMWQETYVSALLRAILYSDDPAHALDAYRKLDPITTLEGELRFLTAAEGLFLKGWQVGSDPEIQVASVTTNHLTAGLLKYFGTSGRWQQVANLFEKLSVKEPEVASLLARAYIGMNEEVKAVSIMSNALRTVPGPASYTLLHAQCEFLRDKGRSDWALKLARQAVNAAPSEFVTWEKLTEVYIELGMYDSALLTLNSCPMFTFNGRDAHRPLTPARIHLPFHRTIGEILPDRVKTDDDEADPALQRLPAPGLRGTWARAYSLLTRLVSQIGWDELLKTRSAVFVMEEEYRMQKAQTEIVNHMRSQSQSESVDGDNASTMGMVSPALSTATTPVTTPTSPTAPEHTVPDPPPTAPAEEHVNGKVENGIPTITISTEGEAPKEPTEEKKKEEASDDGSATIASAAAQSLERPVQAAAGEEEDKKEPQTPTSQEPFSFSNKRLCERWLDNLFMVLYEDLRVWTIFRAEVAHFKTQHVAYRKTGLEWEILGDLGLRLHHKEESKEAFQRCLDTPRYSVKPWSKLMEMYAEEGDIQRCVQTAIRVAAYQYAEYTEMTYPTQIARCFFKLGITHGHAKISYTLLSMGLPEPIMKIMTSYLDYGKTFKVEGYDY</sequence>
<feature type="region of interest" description="Disordered" evidence="6">
    <location>
        <begin position="99"/>
        <end position="138"/>
    </location>
</feature>
<dbReference type="CDD" id="cd04919">
    <property type="entry name" value="ACT_AK-Hom3_2"/>
    <property type="match status" value="1"/>
</dbReference>
<dbReference type="PANTHER" id="PTHR31975:SF1">
    <property type="entry name" value="BUD SITE SELECTION PROTEIN 7-RELATED"/>
    <property type="match status" value="1"/>
</dbReference>
<proteinExistence type="predicted"/>
<keyword evidence="2" id="KW-0808">Transferase</keyword>
<evidence type="ECO:0000256" key="2">
    <source>
        <dbReference type="ARBA" id="ARBA00022679"/>
    </source>
</evidence>
<keyword evidence="10" id="KW-1185">Reference proteome</keyword>
<feature type="compositionally biased region" description="Low complexity" evidence="6">
    <location>
        <begin position="1086"/>
        <end position="1105"/>
    </location>
</feature>
<accession>A0ABQ0LED6</accession>
<dbReference type="Pfam" id="PF22468">
    <property type="entry name" value="ACT_9"/>
    <property type="match status" value="1"/>
</dbReference>
<feature type="region of interest" description="Disordered" evidence="6">
    <location>
        <begin position="617"/>
        <end position="657"/>
    </location>
</feature>
<dbReference type="SUPFAM" id="SSF53633">
    <property type="entry name" value="Carbamate kinase-like"/>
    <property type="match status" value="1"/>
</dbReference>
<dbReference type="InterPro" id="IPR011990">
    <property type="entry name" value="TPR-like_helical_dom_sf"/>
</dbReference>
<keyword evidence="4" id="KW-0418">Kinase</keyword>
<dbReference type="SUPFAM" id="SSF55021">
    <property type="entry name" value="ACT-like"/>
    <property type="match status" value="2"/>
</dbReference>
<name>A0ABQ0LED6_MYCCL</name>
<organism evidence="9 10">
    <name type="scientific">Mycena chlorophos</name>
    <name type="common">Agaric fungus</name>
    <name type="synonym">Agaricus chlorophos</name>
    <dbReference type="NCBI Taxonomy" id="658473"/>
    <lineage>
        <taxon>Eukaryota</taxon>
        <taxon>Fungi</taxon>
        <taxon>Dikarya</taxon>
        <taxon>Basidiomycota</taxon>
        <taxon>Agaricomycotina</taxon>
        <taxon>Agaricomycetes</taxon>
        <taxon>Agaricomycetidae</taxon>
        <taxon>Agaricales</taxon>
        <taxon>Marasmiineae</taxon>
        <taxon>Mycenaceae</taxon>
        <taxon>Mycena</taxon>
    </lineage>
</organism>
<feature type="region of interest" description="Disordered" evidence="6">
    <location>
        <begin position="1"/>
        <end position="32"/>
    </location>
</feature>
<dbReference type="InterPro" id="IPR001048">
    <property type="entry name" value="Asp/Glu/Uridylate_kinase"/>
</dbReference>
<dbReference type="PROSITE" id="PS00324">
    <property type="entry name" value="ASPARTOKINASE"/>
    <property type="match status" value="1"/>
</dbReference>
<dbReference type="Pfam" id="PF00696">
    <property type="entry name" value="AA_kinase"/>
    <property type="match status" value="1"/>
</dbReference>
<dbReference type="Gene3D" id="3.30.70.260">
    <property type="match status" value="2"/>
</dbReference>
<dbReference type="EC" id="2.7.2.4" evidence="1"/>
<dbReference type="PANTHER" id="PTHR31975">
    <property type="entry name" value="BUD SITE SELECTION PROTEIN 7-RELATED"/>
    <property type="match status" value="1"/>
</dbReference>
<feature type="compositionally biased region" description="Polar residues" evidence="6">
    <location>
        <begin position="102"/>
        <end position="111"/>
    </location>
</feature>
<evidence type="ECO:0000256" key="4">
    <source>
        <dbReference type="ARBA" id="ARBA00022777"/>
    </source>
</evidence>
<feature type="region of interest" description="Disordered" evidence="6">
    <location>
        <begin position="1064"/>
        <end position="1196"/>
    </location>
</feature>
<dbReference type="InterPro" id="IPR015374">
    <property type="entry name" value="ChAPs"/>
</dbReference>
<dbReference type="InterPro" id="IPR054352">
    <property type="entry name" value="ACT_Aspartokinase"/>
</dbReference>
<dbReference type="SUPFAM" id="SSF48452">
    <property type="entry name" value="TPR-like"/>
    <property type="match status" value="1"/>
</dbReference>
<evidence type="ECO:0000259" key="7">
    <source>
        <dbReference type="Pfam" id="PF00696"/>
    </source>
</evidence>
<dbReference type="InterPro" id="IPR018042">
    <property type="entry name" value="Aspartate_kinase_CS"/>
</dbReference>
<feature type="compositionally biased region" description="Acidic residues" evidence="6">
    <location>
        <begin position="396"/>
        <end position="407"/>
    </location>
</feature>
<evidence type="ECO:0000313" key="10">
    <source>
        <dbReference type="Proteomes" id="UP000815677"/>
    </source>
</evidence>
<evidence type="ECO:0000256" key="6">
    <source>
        <dbReference type="SAM" id="MobiDB-lite"/>
    </source>
</evidence>
<dbReference type="Pfam" id="PF09295">
    <property type="entry name" value="ChAPs"/>
    <property type="match status" value="1"/>
</dbReference>
<gene>
    <name evidence="9" type="ORF">MCHLO_06801</name>
</gene>
<keyword evidence="5" id="KW-0067">ATP-binding</keyword>
<feature type="domain" description="Aspartokinase ACT" evidence="8">
    <location>
        <begin position="520"/>
        <end position="578"/>
    </location>
</feature>
<evidence type="ECO:0000313" key="9">
    <source>
        <dbReference type="EMBL" id="GAT49490.1"/>
    </source>
</evidence>
<dbReference type="Gene3D" id="1.25.40.10">
    <property type="entry name" value="Tetratricopeptide repeat domain"/>
    <property type="match status" value="2"/>
</dbReference>
<dbReference type="InterPro" id="IPR001341">
    <property type="entry name" value="Asp_kinase"/>
</dbReference>